<evidence type="ECO:0000313" key="8">
    <source>
        <dbReference type="EMBL" id="KGD59891.1"/>
    </source>
</evidence>
<feature type="domain" description="BPL/LPL catalytic" evidence="7">
    <location>
        <begin position="30"/>
        <end position="205"/>
    </location>
</feature>
<gene>
    <name evidence="5" type="primary">lipB</name>
    <name evidence="8" type="ORF">T9A_03026</name>
</gene>
<dbReference type="CDD" id="cd16444">
    <property type="entry name" value="LipB"/>
    <property type="match status" value="1"/>
</dbReference>
<dbReference type="PANTHER" id="PTHR10993:SF7">
    <property type="entry name" value="LIPOYLTRANSFERASE 2, MITOCHONDRIAL-RELATED"/>
    <property type="match status" value="1"/>
</dbReference>
<evidence type="ECO:0000256" key="5">
    <source>
        <dbReference type="HAMAP-Rule" id="MF_00013"/>
    </source>
</evidence>
<evidence type="ECO:0000313" key="9">
    <source>
        <dbReference type="Proteomes" id="UP000029443"/>
    </source>
</evidence>
<accession>A0ABR4W905</accession>
<protein>
    <recommendedName>
        <fullName evidence="5 6">Octanoyltransferase</fullName>
        <ecNumber evidence="5 6">2.3.1.181</ecNumber>
    </recommendedName>
    <alternativeName>
        <fullName evidence="5">Lipoate-protein ligase B</fullName>
    </alternativeName>
    <alternativeName>
        <fullName evidence="5">Lipoyl/octanoyl transferase</fullName>
    </alternativeName>
    <alternativeName>
        <fullName evidence="5">Octanoyl-[acyl-carrier-protein]-protein N-octanoyltransferase</fullName>
    </alternativeName>
</protein>
<dbReference type="InterPro" id="IPR045864">
    <property type="entry name" value="aa-tRNA-synth_II/BPL/LPL"/>
</dbReference>
<comment type="catalytic activity">
    <reaction evidence="5 6">
        <text>octanoyl-[ACP] + L-lysyl-[protein] = N(6)-octanoyl-L-lysyl-[protein] + holo-[ACP] + H(+)</text>
        <dbReference type="Rhea" id="RHEA:17665"/>
        <dbReference type="Rhea" id="RHEA-COMP:9636"/>
        <dbReference type="Rhea" id="RHEA-COMP:9685"/>
        <dbReference type="Rhea" id="RHEA-COMP:9752"/>
        <dbReference type="Rhea" id="RHEA-COMP:9928"/>
        <dbReference type="ChEBI" id="CHEBI:15378"/>
        <dbReference type="ChEBI" id="CHEBI:29969"/>
        <dbReference type="ChEBI" id="CHEBI:64479"/>
        <dbReference type="ChEBI" id="CHEBI:78463"/>
        <dbReference type="ChEBI" id="CHEBI:78809"/>
        <dbReference type="EC" id="2.3.1.181"/>
    </reaction>
</comment>
<comment type="subcellular location">
    <subcellularLocation>
        <location evidence="5">Cytoplasm</location>
    </subcellularLocation>
</comment>
<proteinExistence type="inferred from homology"/>
<keyword evidence="3 5" id="KW-0012">Acyltransferase</keyword>
<dbReference type="InterPro" id="IPR020605">
    <property type="entry name" value="Octanoyltransferase_CS"/>
</dbReference>
<evidence type="ECO:0000256" key="6">
    <source>
        <dbReference type="PIRNR" id="PIRNR016262"/>
    </source>
</evidence>
<comment type="pathway">
    <text evidence="1 5 6">Protein modification; protein lipoylation via endogenous pathway; protein N(6)-(lipoyl)lysine from octanoyl-[acyl-carrier-protein]: step 1/2.</text>
</comment>
<dbReference type="PIRSF" id="PIRSF016262">
    <property type="entry name" value="LPLase"/>
    <property type="match status" value="1"/>
</dbReference>
<name>A0ABR4W905_9GAMM</name>
<comment type="function">
    <text evidence="4 5 6">Catalyzes the transfer of endogenously produced octanoic acid from octanoyl-acyl-carrier-protein onto the lipoyl domains of lipoate-dependent enzymes. Lipoyl-ACP can also act as a substrate although octanoyl-ACP is likely to be the physiological substrate.</text>
</comment>
<dbReference type="NCBIfam" id="NF010922">
    <property type="entry name" value="PRK14342.1"/>
    <property type="match status" value="1"/>
</dbReference>
<dbReference type="PANTHER" id="PTHR10993">
    <property type="entry name" value="OCTANOYLTRANSFERASE"/>
    <property type="match status" value="1"/>
</dbReference>
<feature type="site" description="Lowers pKa of active site Cys" evidence="5">
    <location>
        <position position="133"/>
    </location>
</feature>
<feature type="active site" description="Acyl-thioester intermediate" evidence="5">
    <location>
        <position position="167"/>
    </location>
</feature>
<comment type="miscellaneous">
    <text evidence="5">In the reaction, the free carboxyl group of octanoic acid is attached via an amide linkage to the epsilon-amino group of a specific lysine residue of lipoyl domains of lipoate-dependent enzymes.</text>
</comment>
<dbReference type="EC" id="2.3.1.181" evidence="5 6"/>
<dbReference type="RefSeq" id="WP_052043089.1">
    <property type="nucleotide sequence ID" value="NZ_ARXU01000016.1"/>
</dbReference>
<dbReference type="Proteomes" id="UP000029443">
    <property type="component" value="Unassembled WGS sequence"/>
</dbReference>
<reference evidence="8 9" key="1">
    <citation type="submission" date="2012-09" db="EMBL/GenBank/DDBJ databases">
        <title>Genome Sequence of alkane-degrading Bacterium Alcanivorax jadensis T9.</title>
        <authorList>
            <person name="Lai Q."/>
            <person name="Shao Z."/>
        </authorList>
    </citation>
    <scope>NUCLEOTIDE SEQUENCE [LARGE SCALE GENOMIC DNA]</scope>
    <source>
        <strain evidence="8 9">T9</strain>
    </source>
</reference>
<sequence>MNDALIRYFPRVDYTPCWQAMRTLTDGRTVDTADELWVLEHPPVFTLGQAGKPEHVLNAGEIPVVNSDRGGQVTYHGPGQTVIYLMLDIKRLGLGSRGLVSAIEQGIIDFLDSHGIDAANRDDAPGVYVNGAKIASLGLRIRRGASYHGLAINRDMDLSPWQRINPCGHVGQPMTTLSEQGVVLDRQTMEQQLVTLLAKRLGLMPRTAPAPDWYNDISEFPPAQHSPAP</sequence>
<dbReference type="InterPro" id="IPR000544">
    <property type="entry name" value="Octanoyltransferase"/>
</dbReference>
<keyword evidence="5" id="KW-0963">Cytoplasm</keyword>
<keyword evidence="2 5" id="KW-0808">Transferase</keyword>
<feature type="binding site" evidence="5">
    <location>
        <begin position="69"/>
        <end position="76"/>
    </location>
    <ligand>
        <name>substrate</name>
    </ligand>
</feature>
<evidence type="ECO:0000256" key="1">
    <source>
        <dbReference type="ARBA" id="ARBA00004821"/>
    </source>
</evidence>
<dbReference type="PROSITE" id="PS01313">
    <property type="entry name" value="LIPB"/>
    <property type="match status" value="1"/>
</dbReference>
<keyword evidence="9" id="KW-1185">Reference proteome</keyword>
<comment type="caution">
    <text evidence="8">The sequence shown here is derived from an EMBL/GenBank/DDBJ whole genome shotgun (WGS) entry which is preliminary data.</text>
</comment>
<dbReference type="SUPFAM" id="SSF55681">
    <property type="entry name" value="Class II aaRS and biotin synthetases"/>
    <property type="match status" value="1"/>
</dbReference>
<dbReference type="InterPro" id="IPR004143">
    <property type="entry name" value="BPL_LPL_catalytic"/>
</dbReference>
<dbReference type="NCBIfam" id="TIGR00214">
    <property type="entry name" value="lipB"/>
    <property type="match status" value="1"/>
</dbReference>
<comment type="similarity">
    <text evidence="5 6">Belongs to the LipB family.</text>
</comment>
<organism evidence="8 9">
    <name type="scientific">Alcanivorax jadensis T9</name>
    <dbReference type="NCBI Taxonomy" id="1177181"/>
    <lineage>
        <taxon>Bacteria</taxon>
        <taxon>Pseudomonadati</taxon>
        <taxon>Pseudomonadota</taxon>
        <taxon>Gammaproteobacteria</taxon>
        <taxon>Oceanospirillales</taxon>
        <taxon>Alcanivoracaceae</taxon>
        <taxon>Alcanivorax</taxon>
    </lineage>
</organism>
<evidence type="ECO:0000256" key="4">
    <source>
        <dbReference type="ARBA" id="ARBA00024732"/>
    </source>
</evidence>
<dbReference type="HAMAP" id="MF_00013">
    <property type="entry name" value="LipB"/>
    <property type="match status" value="1"/>
</dbReference>
<evidence type="ECO:0000259" key="7">
    <source>
        <dbReference type="PROSITE" id="PS51733"/>
    </source>
</evidence>
<dbReference type="EMBL" id="ARXU01000016">
    <property type="protein sequence ID" value="KGD59891.1"/>
    <property type="molecule type" value="Genomic_DNA"/>
</dbReference>
<dbReference type="PROSITE" id="PS51733">
    <property type="entry name" value="BPL_LPL_CATALYTIC"/>
    <property type="match status" value="1"/>
</dbReference>
<evidence type="ECO:0000256" key="3">
    <source>
        <dbReference type="ARBA" id="ARBA00023315"/>
    </source>
</evidence>
<evidence type="ECO:0000256" key="2">
    <source>
        <dbReference type="ARBA" id="ARBA00022679"/>
    </source>
</evidence>
<dbReference type="Gene3D" id="3.30.930.10">
    <property type="entry name" value="Bira Bifunctional Protein, Domain 2"/>
    <property type="match status" value="1"/>
</dbReference>
<feature type="binding site" evidence="5">
    <location>
        <begin position="149"/>
        <end position="151"/>
    </location>
    <ligand>
        <name>substrate</name>
    </ligand>
</feature>
<dbReference type="Pfam" id="PF21948">
    <property type="entry name" value="LplA-B_cat"/>
    <property type="match status" value="1"/>
</dbReference>
<feature type="binding site" evidence="5">
    <location>
        <begin position="136"/>
        <end position="138"/>
    </location>
    <ligand>
        <name>substrate</name>
    </ligand>
</feature>